<proteinExistence type="predicted"/>
<evidence type="ECO:0000313" key="2">
    <source>
        <dbReference type="Proteomes" id="UP000070544"/>
    </source>
</evidence>
<gene>
    <name evidence="1" type="ORF">M427DRAFT_453899</name>
</gene>
<dbReference type="Proteomes" id="UP000070544">
    <property type="component" value="Unassembled WGS sequence"/>
</dbReference>
<evidence type="ECO:0000313" key="1">
    <source>
        <dbReference type="EMBL" id="KXS19590.1"/>
    </source>
</evidence>
<dbReference type="InterPro" id="IPR003428">
    <property type="entry name" value="MAM33"/>
</dbReference>
<dbReference type="GO" id="GO:0042256">
    <property type="term" value="P:cytosolic ribosome assembly"/>
    <property type="evidence" value="ECO:0007669"/>
    <property type="project" value="TreeGrafter"/>
</dbReference>
<dbReference type="GO" id="GO:0005759">
    <property type="term" value="C:mitochondrial matrix"/>
    <property type="evidence" value="ECO:0007669"/>
    <property type="project" value="InterPro"/>
</dbReference>
<name>A0A139AS69_GONPJ</name>
<dbReference type="OrthoDB" id="278212at2759"/>
<dbReference type="EMBL" id="KQ965738">
    <property type="protein sequence ID" value="KXS19590.1"/>
    <property type="molecule type" value="Genomic_DNA"/>
</dbReference>
<sequence length="270" mass="29863">MLATATRFRSAAQRSLLKPVLASSTTLRSFSSAVQGFPALSQTPLIRTIASRFPAARQFSTSQTTFAAADKDLAKKLNEEYKYEKESAADSEGAGPSKEVFEEAGFKIVDVIGEKEVKLTKTEGSEKITVIFSTDALAESDWSEEVEGEEPESASTSVNLTVLVEKGDAGTLEFAVTVDGGEFMIDNVLYGKSTSLMTEETADADWKRKGLYGGPVFQELDEELQDYFAKYLEDRGFDESLAQAIPRYVEFKEQQEYQNWLKAVREFVLA</sequence>
<dbReference type="OMA" id="RWLNNVK"/>
<dbReference type="SUPFAM" id="SSF54529">
    <property type="entry name" value="Mitochondrial glycoprotein MAM33-like"/>
    <property type="match status" value="1"/>
</dbReference>
<reference evidence="1 2" key="1">
    <citation type="journal article" date="2015" name="Genome Biol. Evol.">
        <title>Phylogenomic analyses indicate that early fungi evolved digesting cell walls of algal ancestors of land plants.</title>
        <authorList>
            <person name="Chang Y."/>
            <person name="Wang S."/>
            <person name="Sekimoto S."/>
            <person name="Aerts A.L."/>
            <person name="Choi C."/>
            <person name="Clum A."/>
            <person name="LaButti K.M."/>
            <person name="Lindquist E.A."/>
            <person name="Yee Ngan C."/>
            <person name="Ohm R.A."/>
            <person name="Salamov A.A."/>
            <person name="Grigoriev I.V."/>
            <person name="Spatafora J.W."/>
            <person name="Berbee M.L."/>
        </authorList>
    </citation>
    <scope>NUCLEOTIDE SEQUENCE [LARGE SCALE GENOMIC DNA]</scope>
    <source>
        <strain evidence="1 2">JEL478</strain>
    </source>
</reference>
<dbReference type="Pfam" id="PF02330">
    <property type="entry name" value="MAM33"/>
    <property type="match status" value="1"/>
</dbReference>
<dbReference type="PANTHER" id="PTHR10826">
    <property type="entry name" value="COMPLEMENT COMPONENT 1"/>
    <property type="match status" value="1"/>
</dbReference>
<dbReference type="AlphaFoldDB" id="A0A139AS69"/>
<dbReference type="STRING" id="1344416.A0A139AS69"/>
<dbReference type="InterPro" id="IPR036561">
    <property type="entry name" value="MAM33_sf"/>
</dbReference>
<dbReference type="Gene3D" id="3.10.280.10">
    <property type="entry name" value="Mitochondrial glycoprotein"/>
    <property type="match status" value="1"/>
</dbReference>
<accession>A0A139AS69</accession>
<keyword evidence="2" id="KW-1185">Reference proteome</keyword>
<organism evidence="1 2">
    <name type="scientific">Gonapodya prolifera (strain JEL478)</name>
    <name type="common">Monoblepharis prolifera</name>
    <dbReference type="NCBI Taxonomy" id="1344416"/>
    <lineage>
        <taxon>Eukaryota</taxon>
        <taxon>Fungi</taxon>
        <taxon>Fungi incertae sedis</taxon>
        <taxon>Chytridiomycota</taxon>
        <taxon>Chytridiomycota incertae sedis</taxon>
        <taxon>Monoblepharidomycetes</taxon>
        <taxon>Monoblepharidales</taxon>
        <taxon>Gonapodyaceae</taxon>
        <taxon>Gonapodya</taxon>
    </lineage>
</organism>
<dbReference type="PANTHER" id="PTHR10826:SF1">
    <property type="entry name" value="COMPLEMENT COMPONENT 1 Q SUBCOMPONENT-BINDING PROTEIN, MITOCHONDRIAL"/>
    <property type="match status" value="1"/>
</dbReference>
<protein>
    <submittedName>
        <fullName evidence="1">Mitochondrial glyco protein</fullName>
    </submittedName>
</protein>